<name>A0ACC0TVJ7_9AGAM</name>
<organism evidence="1 2">
    <name type="scientific">Russula earlei</name>
    <dbReference type="NCBI Taxonomy" id="71964"/>
    <lineage>
        <taxon>Eukaryota</taxon>
        <taxon>Fungi</taxon>
        <taxon>Dikarya</taxon>
        <taxon>Basidiomycota</taxon>
        <taxon>Agaricomycotina</taxon>
        <taxon>Agaricomycetes</taxon>
        <taxon>Russulales</taxon>
        <taxon>Russulaceae</taxon>
        <taxon>Russula</taxon>
    </lineage>
</organism>
<evidence type="ECO:0000313" key="1">
    <source>
        <dbReference type="EMBL" id="KAI9450811.1"/>
    </source>
</evidence>
<proteinExistence type="predicted"/>
<evidence type="ECO:0000313" key="2">
    <source>
        <dbReference type="Proteomes" id="UP001207468"/>
    </source>
</evidence>
<accession>A0ACC0TVJ7</accession>
<dbReference type="Proteomes" id="UP001207468">
    <property type="component" value="Unassembled WGS sequence"/>
</dbReference>
<keyword evidence="2" id="KW-1185">Reference proteome</keyword>
<comment type="caution">
    <text evidence="1">The sequence shown here is derived from an EMBL/GenBank/DDBJ whole genome shotgun (WGS) entry which is preliminary data.</text>
</comment>
<dbReference type="EMBL" id="JAGFNK010000406">
    <property type="protein sequence ID" value="KAI9450811.1"/>
    <property type="molecule type" value="Genomic_DNA"/>
</dbReference>
<gene>
    <name evidence="1" type="ORF">F5148DRAFT_1335210</name>
</gene>
<reference evidence="1" key="1">
    <citation type="submission" date="2021-03" db="EMBL/GenBank/DDBJ databases">
        <title>Evolutionary priming and transition to the ectomycorrhizal habit in an iconic lineage of mushroom-forming fungi: is preadaptation a requirement?</title>
        <authorList>
            <consortium name="DOE Joint Genome Institute"/>
            <person name="Looney B.P."/>
            <person name="Miyauchi S."/>
            <person name="Morin E."/>
            <person name="Drula E."/>
            <person name="Courty P.E."/>
            <person name="Chicoki N."/>
            <person name="Fauchery L."/>
            <person name="Kohler A."/>
            <person name="Kuo A."/>
            <person name="LaButti K."/>
            <person name="Pangilinan J."/>
            <person name="Lipzen A."/>
            <person name="Riley R."/>
            <person name="Andreopoulos W."/>
            <person name="He G."/>
            <person name="Johnson J."/>
            <person name="Barry K.W."/>
            <person name="Grigoriev I.V."/>
            <person name="Nagy L."/>
            <person name="Hibbett D."/>
            <person name="Henrissat B."/>
            <person name="Matheny P.B."/>
            <person name="Labbe J."/>
            <person name="Martin A.F."/>
        </authorList>
    </citation>
    <scope>NUCLEOTIDE SEQUENCE</scope>
    <source>
        <strain evidence="1">BPL698</strain>
    </source>
</reference>
<protein>
    <submittedName>
        <fullName evidence="1">Uncharacterized protein</fullName>
    </submittedName>
</protein>
<sequence length="300" mass="32647">MTGRGAVGSKPSDRVAMTSGVDDGRERYDERVGSMKQTKILVAQGMDVDEGARGVGEVGGDRAEVSSLFLGVECAMRGNDVERRPWRDDRRGRETRDKGKGRRVGEGCEGGGGKCKSFFWMVEVLTWGLEKATSCDFAPVEWRHQPTHSSTSQGAMRLEAGSPLPSSSSSDESALIVVDIGKGLIRRAHLGSWGRTRTDLARLSAGQCVAPEANRVKGKSVMGGHQGECHQSSCHCKGHEGIEQGREGGFCIQVIGGRFALRLRLGGGTMTRSCVWHRDHQRQQAWSCGNCLWDQQENDL</sequence>